<dbReference type="GO" id="GO:0006270">
    <property type="term" value="P:DNA replication initiation"/>
    <property type="evidence" value="ECO:0007669"/>
    <property type="project" value="TreeGrafter"/>
</dbReference>
<dbReference type="Pfam" id="PF09079">
    <property type="entry name" value="WHD_Cdc6"/>
    <property type="match status" value="1"/>
</dbReference>
<evidence type="ECO:0000313" key="8">
    <source>
        <dbReference type="Proteomes" id="UP000275078"/>
    </source>
</evidence>
<dbReference type="Gene3D" id="1.10.10.10">
    <property type="entry name" value="Winged helix-like DNA-binding domain superfamily/Winged helix DNA-binding domain"/>
    <property type="match status" value="1"/>
</dbReference>
<dbReference type="EMBL" id="ML119649">
    <property type="protein sequence ID" value="RPA86412.1"/>
    <property type="molecule type" value="Genomic_DNA"/>
</dbReference>
<evidence type="ECO:0000256" key="3">
    <source>
        <dbReference type="ARBA" id="ARBA00022705"/>
    </source>
</evidence>
<protein>
    <submittedName>
        <fullName evidence="7">Cell division control protein Cdc6</fullName>
    </submittedName>
</protein>
<feature type="region of interest" description="Disordered" evidence="5">
    <location>
        <begin position="1"/>
        <end position="34"/>
    </location>
</feature>
<dbReference type="GO" id="GO:0003688">
    <property type="term" value="F:DNA replication origin binding"/>
    <property type="evidence" value="ECO:0007669"/>
    <property type="project" value="TreeGrafter"/>
</dbReference>
<dbReference type="InterPro" id="IPR003593">
    <property type="entry name" value="AAA+_ATPase"/>
</dbReference>
<dbReference type="SMART" id="SM00382">
    <property type="entry name" value="AAA"/>
    <property type="match status" value="1"/>
</dbReference>
<dbReference type="InterPro" id="IPR054425">
    <property type="entry name" value="Cdc6_ORC1-like_ATPase_lid"/>
</dbReference>
<dbReference type="FunFam" id="3.40.50.300:FF:000547">
    <property type="entry name" value="Cell division control protein"/>
    <property type="match status" value="1"/>
</dbReference>
<dbReference type="Gene3D" id="1.10.8.60">
    <property type="match status" value="1"/>
</dbReference>
<sequence length="604" mass="65839">MSSATVLGKRVWGEDVLTTPSRRTRRRAGPKEQEQIEIYDSIILESPTIDEMKKENIKPVGKREPLSPLSKVNTQRREPLSPLSKKGNAMKKTDPLSPSSKVDGSYKVTKAPAKPLGLLEDKTLNKISTQPQVVIPQTPKKSRTVQISTPRHRVQVGSRPATPRTPRTPSRAALTPRHQNIATPSKSATVFTAAKALFTRSAAPGDLVGREEEKAELTKLIKDCVDKKQGNGMYVSGPPGTGKSATVGRIVEDVCKELDVTHVNINCVTMKDEKELYARLLDEFWDESKPITSENGAAELESIFVTRSKTSPLHVLILDEIDHLLTRDQSLLTTLFTWSLVSHSHLLLIGIANALDLTSRFLPRLKAQSLTPILLPFKPYSAPQIASVISSRFRSLPTPDLFHPAAIQLAARKVASSTGDLRKAFDIVRGTLDLAEADWRKSQLNSNPFDDAPAPQPKVLLSHVARYTSAHLTTSTPSTRLAGLTIHQKLALTILALLSRSSSQVSFQTLHSKYSLFCRKSDMAPLSKSEFGDIISGMEGVGVLTVAEVGAITPSKRRKAVGMGAGKLIRCEVGGDEVGKMVETGNGSGLLFGLWKGGLEEIKE</sequence>
<dbReference type="Gene3D" id="3.40.50.300">
    <property type="entry name" value="P-loop containing nucleotide triphosphate hydrolases"/>
    <property type="match status" value="1"/>
</dbReference>
<dbReference type="InterPro" id="IPR003959">
    <property type="entry name" value="ATPase_AAA_core"/>
</dbReference>
<dbReference type="InterPro" id="IPR027417">
    <property type="entry name" value="P-loop_NTPase"/>
</dbReference>
<keyword evidence="2 7" id="KW-0132">Cell division</keyword>
<comment type="similarity">
    <text evidence="1">Belongs to the CDC6/cdc18 family.</text>
</comment>
<evidence type="ECO:0000256" key="4">
    <source>
        <dbReference type="ARBA" id="ARBA00023306"/>
    </source>
</evidence>
<keyword evidence="8" id="KW-1185">Reference proteome</keyword>
<dbReference type="InterPro" id="IPR036390">
    <property type="entry name" value="WH_DNA-bd_sf"/>
</dbReference>
<feature type="compositionally biased region" description="Low complexity" evidence="5">
    <location>
        <begin position="158"/>
        <end position="174"/>
    </location>
</feature>
<feature type="compositionally biased region" description="Basic and acidic residues" evidence="5">
    <location>
        <begin position="54"/>
        <end position="65"/>
    </location>
</feature>
<dbReference type="GO" id="GO:0005524">
    <property type="term" value="F:ATP binding"/>
    <property type="evidence" value="ECO:0007669"/>
    <property type="project" value="InterPro"/>
</dbReference>
<dbReference type="SUPFAM" id="SSF46785">
    <property type="entry name" value="Winged helix' DNA-binding domain"/>
    <property type="match status" value="1"/>
</dbReference>
<evidence type="ECO:0000259" key="6">
    <source>
        <dbReference type="SMART" id="SM00382"/>
    </source>
</evidence>
<evidence type="ECO:0000256" key="5">
    <source>
        <dbReference type="SAM" id="MobiDB-lite"/>
    </source>
</evidence>
<dbReference type="GO" id="GO:0016887">
    <property type="term" value="F:ATP hydrolysis activity"/>
    <property type="evidence" value="ECO:0007669"/>
    <property type="project" value="InterPro"/>
</dbReference>
<dbReference type="PANTHER" id="PTHR10763:SF26">
    <property type="entry name" value="CELL DIVISION CONTROL PROTEIN 6 HOMOLOG"/>
    <property type="match status" value="1"/>
</dbReference>
<dbReference type="STRING" id="1160509.A0A3N4IJS9"/>
<evidence type="ECO:0000256" key="1">
    <source>
        <dbReference type="ARBA" id="ARBA00006184"/>
    </source>
</evidence>
<reference evidence="7 8" key="1">
    <citation type="journal article" date="2018" name="Nat. Ecol. Evol.">
        <title>Pezizomycetes genomes reveal the molecular basis of ectomycorrhizal truffle lifestyle.</title>
        <authorList>
            <person name="Murat C."/>
            <person name="Payen T."/>
            <person name="Noel B."/>
            <person name="Kuo A."/>
            <person name="Morin E."/>
            <person name="Chen J."/>
            <person name="Kohler A."/>
            <person name="Krizsan K."/>
            <person name="Balestrini R."/>
            <person name="Da Silva C."/>
            <person name="Montanini B."/>
            <person name="Hainaut M."/>
            <person name="Levati E."/>
            <person name="Barry K.W."/>
            <person name="Belfiori B."/>
            <person name="Cichocki N."/>
            <person name="Clum A."/>
            <person name="Dockter R.B."/>
            <person name="Fauchery L."/>
            <person name="Guy J."/>
            <person name="Iotti M."/>
            <person name="Le Tacon F."/>
            <person name="Lindquist E.A."/>
            <person name="Lipzen A."/>
            <person name="Malagnac F."/>
            <person name="Mello A."/>
            <person name="Molinier V."/>
            <person name="Miyauchi S."/>
            <person name="Poulain J."/>
            <person name="Riccioni C."/>
            <person name="Rubini A."/>
            <person name="Sitrit Y."/>
            <person name="Splivallo R."/>
            <person name="Traeger S."/>
            <person name="Wang M."/>
            <person name="Zifcakova L."/>
            <person name="Wipf D."/>
            <person name="Zambonelli A."/>
            <person name="Paolocci F."/>
            <person name="Nowrousian M."/>
            <person name="Ottonello S."/>
            <person name="Baldrian P."/>
            <person name="Spatafora J.W."/>
            <person name="Henrissat B."/>
            <person name="Nagy L.G."/>
            <person name="Aury J.M."/>
            <person name="Wincker P."/>
            <person name="Grigoriev I.V."/>
            <person name="Bonfante P."/>
            <person name="Martin F.M."/>
        </authorList>
    </citation>
    <scope>NUCLEOTIDE SEQUENCE [LARGE SCALE GENOMIC DNA]</scope>
    <source>
        <strain evidence="7 8">RN42</strain>
    </source>
</reference>
<proteinExistence type="inferred from homology"/>
<dbReference type="PANTHER" id="PTHR10763">
    <property type="entry name" value="CELL DIVISION CONTROL PROTEIN 6-RELATED"/>
    <property type="match status" value="1"/>
</dbReference>
<dbReference type="Pfam" id="PF22606">
    <property type="entry name" value="Cdc6-ORC-like_ATPase_lid"/>
    <property type="match status" value="1"/>
</dbReference>
<dbReference type="InterPro" id="IPR036388">
    <property type="entry name" value="WH-like_DNA-bd_sf"/>
</dbReference>
<dbReference type="OrthoDB" id="1926878at2759"/>
<gene>
    <name evidence="7" type="ORF">BJ508DRAFT_234348</name>
</gene>
<feature type="region of interest" description="Disordered" evidence="5">
    <location>
        <begin position="138"/>
        <end position="174"/>
    </location>
</feature>
<organism evidence="7 8">
    <name type="scientific">Ascobolus immersus RN42</name>
    <dbReference type="NCBI Taxonomy" id="1160509"/>
    <lineage>
        <taxon>Eukaryota</taxon>
        <taxon>Fungi</taxon>
        <taxon>Dikarya</taxon>
        <taxon>Ascomycota</taxon>
        <taxon>Pezizomycotina</taxon>
        <taxon>Pezizomycetes</taxon>
        <taxon>Pezizales</taxon>
        <taxon>Ascobolaceae</taxon>
        <taxon>Ascobolus</taxon>
    </lineage>
</organism>
<dbReference type="SUPFAM" id="SSF52540">
    <property type="entry name" value="P-loop containing nucleoside triphosphate hydrolases"/>
    <property type="match status" value="1"/>
</dbReference>
<dbReference type="GO" id="GO:0033314">
    <property type="term" value="P:mitotic DNA replication checkpoint signaling"/>
    <property type="evidence" value="ECO:0007669"/>
    <property type="project" value="TreeGrafter"/>
</dbReference>
<accession>A0A3N4IJS9</accession>
<dbReference type="GO" id="GO:0051301">
    <property type="term" value="P:cell division"/>
    <property type="evidence" value="ECO:0007669"/>
    <property type="project" value="UniProtKB-KW"/>
</dbReference>
<name>A0A3N4IJS9_ASCIM</name>
<dbReference type="InterPro" id="IPR050311">
    <property type="entry name" value="ORC1/CDC6"/>
</dbReference>
<dbReference type="InterPro" id="IPR015163">
    <property type="entry name" value="Cdc6_C"/>
</dbReference>
<evidence type="ECO:0000256" key="2">
    <source>
        <dbReference type="ARBA" id="ARBA00022618"/>
    </source>
</evidence>
<keyword evidence="3" id="KW-0235">DNA replication</keyword>
<evidence type="ECO:0000313" key="7">
    <source>
        <dbReference type="EMBL" id="RPA86412.1"/>
    </source>
</evidence>
<keyword evidence="4" id="KW-0131">Cell cycle</keyword>
<dbReference type="Pfam" id="PF00004">
    <property type="entry name" value="AAA"/>
    <property type="match status" value="1"/>
</dbReference>
<feature type="domain" description="AAA+ ATPase" evidence="6">
    <location>
        <begin position="229"/>
        <end position="377"/>
    </location>
</feature>
<dbReference type="Proteomes" id="UP000275078">
    <property type="component" value="Unassembled WGS sequence"/>
</dbReference>
<dbReference type="CDD" id="cd00009">
    <property type="entry name" value="AAA"/>
    <property type="match status" value="1"/>
</dbReference>
<dbReference type="AlphaFoldDB" id="A0A3N4IJS9"/>
<feature type="region of interest" description="Disordered" evidence="5">
    <location>
        <begin position="54"/>
        <end position="107"/>
    </location>
</feature>
<dbReference type="GO" id="GO:0005634">
    <property type="term" value="C:nucleus"/>
    <property type="evidence" value="ECO:0007669"/>
    <property type="project" value="TreeGrafter"/>
</dbReference>